<evidence type="ECO:0000313" key="4">
    <source>
        <dbReference type="EMBL" id="TFD44843.1"/>
    </source>
</evidence>
<feature type="domain" description="M23ase beta-sheet core" evidence="3">
    <location>
        <begin position="178"/>
        <end position="271"/>
    </location>
</feature>
<evidence type="ECO:0000259" key="3">
    <source>
        <dbReference type="Pfam" id="PF01551"/>
    </source>
</evidence>
<feature type="transmembrane region" description="Helical" evidence="2">
    <location>
        <begin position="54"/>
        <end position="76"/>
    </location>
</feature>
<reference evidence="4 5" key="1">
    <citation type="submission" date="2019-03" db="EMBL/GenBank/DDBJ databases">
        <title>Genomics of glacier-inhabiting Cryobacterium strains.</title>
        <authorList>
            <person name="Liu Q."/>
            <person name="Xin Y.-H."/>
        </authorList>
    </citation>
    <scope>NUCLEOTIDE SEQUENCE [LARGE SCALE GENOMIC DNA]</scope>
    <source>
        <strain evidence="4 5">Hh14</strain>
    </source>
</reference>
<dbReference type="PANTHER" id="PTHR21666:SF270">
    <property type="entry name" value="MUREIN HYDROLASE ACTIVATOR ENVC"/>
    <property type="match status" value="1"/>
</dbReference>
<keyword evidence="5" id="KW-1185">Reference proteome</keyword>
<accession>A0A4R8ZTE0</accession>
<dbReference type="InterPro" id="IPR050570">
    <property type="entry name" value="Cell_wall_metabolism_enzyme"/>
</dbReference>
<gene>
    <name evidence="4" type="ORF">E3T55_19990</name>
</gene>
<dbReference type="CDD" id="cd12797">
    <property type="entry name" value="M23_peptidase"/>
    <property type="match status" value="1"/>
</dbReference>
<dbReference type="Proteomes" id="UP000297447">
    <property type="component" value="Unassembled WGS sequence"/>
</dbReference>
<dbReference type="InterPro" id="IPR011055">
    <property type="entry name" value="Dup_hybrid_motif"/>
</dbReference>
<dbReference type="PANTHER" id="PTHR21666">
    <property type="entry name" value="PEPTIDASE-RELATED"/>
    <property type="match status" value="1"/>
</dbReference>
<name>A0A4R8ZTE0_9MICO</name>
<dbReference type="AlphaFoldDB" id="A0A4R8ZTE0"/>
<comment type="caution">
    <text evidence="4">The sequence shown here is derived from an EMBL/GenBank/DDBJ whole genome shotgun (WGS) entry which is preliminary data.</text>
</comment>
<dbReference type="InterPro" id="IPR016047">
    <property type="entry name" value="M23ase_b-sheet_dom"/>
</dbReference>
<dbReference type="Pfam" id="PF01551">
    <property type="entry name" value="Peptidase_M23"/>
    <property type="match status" value="1"/>
</dbReference>
<protein>
    <submittedName>
        <fullName evidence="4">M23 family metallopeptidase</fullName>
    </submittedName>
</protein>
<keyword evidence="2" id="KW-0472">Membrane</keyword>
<organism evidence="4 5">
    <name type="scientific">Cryobacterium frigoriphilum</name>
    <dbReference type="NCBI Taxonomy" id="1259150"/>
    <lineage>
        <taxon>Bacteria</taxon>
        <taxon>Bacillati</taxon>
        <taxon>Actinomycetota</taxon>
        <taxon>Actinomycetes</taxon>
        <taxon>Micrococcales</taxon>
        <taxon>Microbacteriaceae</taxon>
        <taxon>Cryobacterium</taxon>
    </lineage>
</organism>
<evidence type="ECO:0000256" key="2">
    <source>
        <dbReference type="SAM" id="Phobius"/>
    </source>
</evidence>
<keyword evidence="2" id="KW-0812">Transmembrane</keyword>
<dbReference type="GO" id="GO:0004222">
    <property type="term" value="F:metalloendopeptidase activity"/>
    <property type="evidence" value="ECO:0007669"/>
    <property type="project" value="TreeGrafter"/>
</dbReference>
<evidence type="ECO:0000256" key="1">
    <source>
        <dbReference type="SAM" id="MobiDB-lite"/>
    </source>
</evidence>
<sequence length="291" mass="29674">MATAPVAATAVPLLSRRDARAMENRIRSSVSDRPLLRRETVPSRPAPRSPRKRATAGGAMVMIALFTVGATLPALATPSNLAATSNGATASVSGSVTSQTSQTLSVTNTAAVPLVRDGFAVSDIPVPASYTEIASNGSWASLDASQLSKEGWALPVLGRISSSYGPRPDRPVDGVGGHHNGTDIAASCGQPVFAAAGGIIVDSGYQGSYGQWVLIDHGDGVQTGYAHNSKLLVDSGESVAAGEIIALVGSTGLSTGCHVHFETRVDGNQVDAQQFMLSKGISLDGAGTSAH</sequence>
<dbReference type="OrthoDB" id="1099523at2"/>
<dbReference type="EMBL" id="SOHE01000091">
    <property type="protein sequence ID" value="TFD44843.1"/>
    <property type="molecule type" value="Genomic_DNA"/>
</dbReference>
<dbReference type="Gene3D" id="2.70.70.10">
    <property type="entry name" value="Glucose Permease (Domain IIA)"/>
    <property type="match status" value="1"/>
</dbReference>
<dbReference type="SUPFAM" id="SSF51261">
    <property type="entry name" value="Duplicated hybrid motif"/>
    <property type="match status" value="1"/>
</dbReference>
<evidence type="ECO:0000313" key="5">
    <source>
        <dbReference type="Proteomes" id="UP000297447"/>
    </source>
</evidence>
<feature type="region of interest" description="Disordered" evidence="1">
    <location>
        <begin position="24"/>
        <end position="55"/>
    </location>
</feature>
<keyword evidence="2" id="KW-1133">Transmembrane helix</keyword>
<proteinExistence type="predicted"/>